<protein>
    <submittedName>
        <fullName evidence="2">Uncharacterized protein</fullName>
    </submittedName>
</protein>
<proteinExistence type="predicted"/>
<evidence type="ECO:0000313" key="2">
    <source>
        <dbReference type="EMBL" id="KAF1919898.1"/>
    </source>
</evidence>
<dbReference type="AlphaFoldDB" id="A0A6A5QYJ0"/>
<sequence>MDDHHDQPIWPMIQGAASYAWNMIEEAWAMIWRPAAEPRPVTVKGQIEYHDQAEGEMREVDRASANAQEVSKHDCLS</sequence>
<feature type="region of interest" description="Disordered" evidence="1">
    <location>
        <begin position="54"/>
        <end position="77"/>
    </location>
</feature>
<dbReference type="OrthoDB" id="3780508at2759"/>
<evidence type="ECO:0000313" key="3">
    <source>
        <dbReference type="Proteomes" id="UP000800096"/>
    </source>
</evidence>
<reference evidence="2" key="1">
    <citation type="journal article" date="2020" name="Stud. Mycol.">
        <title>101 Dothideomycetes genomes: a test case for predicting lifestyles and emergence of pathogens.</title>
        <authorList>
            <person name="Haridas S."/>
            <person name="Albert R."/>
            <person name="Binder M."/>
            <person name="Bloem J."/>
            <person name="Labutti K."/>
            <person name="Salamov A."/>
            <person name="Andreopoulos B."/>
            <person name="Baker S."/>
            <person name="Barry K."/>
            <person name="Bills G."/>
            <person name="Bluhm B."/>
            <person name="Cannon C."/>
            <person name="Castanera R."/>
            <person name="Culley D."/>
            <person name="Daum C."/>
            <person name="Ezra D."/>
            <person name="Gonzalez J."/>
            <person name="Henrissat B."/>
            <person name="Kuo A."/>
            <person name="Liang C."/>
            <person name="Lipzen A."/>
            <person name="Lutzoni F."/>
            <person name="Magnuson J."/>
            <person name="Mondo S."/>
            <person name="Nolan M."/>
            <person name="Ohm R."/>
            <person name="Pangilinan J."/>
            <person name="Park H.-J."/>
            <person name="Ramirez L."/>
            <person name="Alfaro M."/>
            <person name="Sun H."/>
            <person name="Tritt A."/>
            <person name="Yoshinaga Y."/>
            <person name="Zwiers L.-H."/>
            <person name="Turgeon B."/>
            <person name="Goodwin S."/>
            <person name="Spatafora J."/>
            <person name="Crous P."/>
            <person name="Grigoriev I."/>
        </authorList>
    </citation>
    <scope>NUCLEOTIDE SEQUENCE</scope>
    <source>
        <strain evidence="2">HMLAC05119</strain>
    </source>
</reference>
<dbReference type="Proteomes" id="UP000800096">
    <property type="component" value="Unassembled WGS sequence"/>
</dbReference>
<organism evidence="2 3">
    <name type="scientific">Ampelomyces quisqualis</name>
    <name type="common">Powdery mildew agent</name>
    <dbReference type="NCBI Taxonomy" id="50730"/>
    <lineage>
        <taxon>Eukaryota</taxon>
        <taxon>Fungi</taxon>
        <taxon>Dikarya</taxon>
        <taxon>Ascomycota</taxon>
        <taxon>Pezizomycotina</taxon>
        <taxon>Dothideomycetes</taxon>
        <taxon>Pleosporomycetidae</taxon>
        <taxon>Pleosporales</taxon>
        <taxon>Pleosporineae</taxon>
        <taxon>Phaeosphaeriaceae</taxon>
        <taxon>Ampelomyces</taxon>
    </lineage>
</organism>
<keyword evidence="3" id="KW-1185">Reference proteome</keyword>
<evidence type="ECO:0000256" key="1">
    <source>
        <dbReference type="SAM" id="MobiDB-lite"/>
    </source>
</evidence>
<dbReference type="EMBL" id="ML979133">
    <property type="protein sequence ID" value="KAF1919898.1"/>
    <property type="molecule type" value="Genomic_DNA"/>
</dbReference>
<gene>
    <name evidence="2" type="ORF">BDU57DRAFT_155487</name>
</gene>
<name>A0A6A5QYJ0_AMPQU</name>
<accession>A0A6A5QYJ0</accession>